<comment type="caution">
    <text evidence="3">The sequence shown here is derived from an EMBL/GenBank/DDBJ whole genome shotgun (WGS) entry which is preliminary data.</text>
</comment>
<dbReference type="PROSITE" id="PS00086">
    <property type="entry name" value="CYTOCHROME_P450"/>
    <property type="match status" value="1"/>
</dbReference>
<accession>A0A2I0HXN8</accession>
<dbReference type="STRING" id="22663.A0A2I0HXN8"/>
<evidence type="ECO:0000313" key="3">
    <source>
        <dbReference type="EMBL" id="PKI36461.1"/>
    </source>
</evidence>
<evidence type="ECO:0000313" key="4">
    <source>
        <dbReference type="Proteomes" id="UP000233551"/>
    </source>
</evidence>
<proteinExistence type="inferred from homology"/>
<dbReference type="InterPro" id="IPR036396">
    <property type="entry name" value="Cyt_P450_sf"/>
</dbReference>
<evidence type="ECO:0000256" key="1">
    <source>
        <dbReference type="ARBA" id="ARBA00010617"/>
    </source>
</evidence>
<dbReference type="PANTHER" id="PTHR47950:SF44">
    <property type="entry name" value="CYTOCHROME P450, FAMILY 76, SUBFAMILY C, POLYPEPTIDE 5-RELATED"/>
    <property type="match status" value="1"/>
</dbReference>
<keyword evidence="4" id="KW-1185">Reference proteome</keyword>
<name>A0A2I0HXN8_PUNGR</name>
<sequence length="86" mass="9708">MAELLHNPDKLSSAKAEFNRVLGRDRERRSHVLLGPNLVIDVKGQNFEVIPFGAGRRICPGLPLLALRMLHLMLGSFINCFDWRLG</sequence>
<reference evidence="3 4" key="1">
    <citation type="submission" date="2017-11" db="EMBL/GenBank/DDBJ databases">
        <title>De-novo sequencing of pomegranate (Punica granatum L.) genome.</title>
        <authorList>
            <person name="Akparov Z."/>
            <person name="Amiraslanov A."/>
            <person name="Hajiyeva S."/>
            <person name="Abbasov M."/>
            <person name="Kaur K."/>
            <person name="Hamwieh A."/>
            <person name="Solovyev V."/>
            <person name="Salamov A."/>
            <person name="Braich B."/>
            <person name="Kosarev P."/>
            <person name="Mahmoud A."/>
            <person name="Hajiyev E."/>
            <person name="Babayeva S."/>
            <person name="Izzatullayeva V."/>
            <person name="Mammadov A."/>
            <person name="Mammadov A."/>
            <person name="Sharifova S."/>
            <person name="Ojaghi J."/>
            <person name="Eynullazada K."/>
            <person name="Bayramov B."/>
            <person name="Abdulazimova A."/>
            <person name="Shahmuradov I."/>
        </authorList>
    </citation>
    <scope>NUCLEOTIDE SEQUENCE [LARGE SCALE GENOMIC DNA]</scope>
    <source>
        <strain evidence="4">cv. AG2017</strain>
        <tissue evidence="3">Leaf</tissue>
    </source>
</reference>
<dbReference type="GO" id="GO:0004497">
    <property type="term" value="F:monooxygenase activity"/>
    <property type="evidence" value="ECO:0007669"/>
    <property type="project" value="UniProtKB-KW"/>
</dbReference>
<dbReference type="PANTHER" id="PTHR47950">
    <property type="entry name" value="CYTOCHROME P450, FAMILY 76, SUBFAMILY C, POLYPEPTIDE 5-RELATED"/>
    <property type="match status" value="1"/>
</dbReference>
<evidence type="ECO:0000256" key="2">
    <source>
        <dbReference type="RuleBase" id="RU000461"/>
    </source>
</evidence>
<dbReference type="GO" id="GO:0005506">
    <property type="term" value="F:iron ion binding"/>
    <property type="evidence" value="ECO:0007669"/>
    <property type="project" value="InterPro"/>
</dbReference>
<dbReference type="SUPFAM" id="SSF48264">
    <property type="entry name" value="Cytochrome P450"/>
    <property type="match status" value="1"/>
</dbReference>
<keyword evidence="2" id="KW-0349">Heme</keyword>
<gene>
    <name evidence="3" type="ORF">CRG98_043152</name>
</gene>
<dbReference type="EMBL" id="PGOL01004856">
    <property type="protein sequence ID" value="PKI36461.1"/>
    <property type="molecule type" value="Genomic_DNA"/>
</dbReference>
<dbReference type="InterPro" id="IPR001128">
    <property type="entry name" value="Cyt_P450"/>
</dbReference>
<dbReference type="InterPro" id="IPR017972">
    <property type="entry name" value="Cyt_P450_CS"/>
</dbReference>
<dbReference type="Pfam" id="PF00067">
    <property type="entry name" value="p450"/>
    <property type="match status" value="1"/>
</dbReference>
<dbReference type="AlphaFoldDB" id="A0A2I0HXN8"/>
<dbReference type="GO" id="GO:0016705">
    <property type="term" value="F:oxidoreductase activity, acting on paired donors, with incorporation or reduction of molecular oxygen"/>
    <property type="evidence" value="ECO:0007669"/>
    <property type="project" value="InterPro"/>
</dbReference>
<keyword evidence="2" id="KW-0479">Metal-binding</keyword>
<keyword evidence="2" id="KW-0503">Monooxygenase</keyword>
<protein>
    <submittedName>
        <fullName evidence="3">Uncharacterized protein</fullName>
    </submittedName>
</protein>
<organism evidence="3 4">
    <name type="scientific">Punica granatum</name>
    <name type="common">Pomegranate</name>
    <dbReference type="NCBI Taxonomy" id="22663"/>
    <lineage>
        <taxon>Eukaryota</taxon>
        <taxon>Viridiplantae</taxon>
        <taxon>Streptophyta</taxon>
        <taxon>Embryophyta</taxon>
        <taxon>Tracheophyta</taxon>
        <taxon>Spermatophyta</taxon>
        <taxon>Magnoliopsida</taxon>
        <taxon>eudicotyledons</taxon>
        <taxon>Gunneridae</taxon>
        <taxon>Pentapetalae</taxon>
        <taxon>rosids</taxon>
        <taxon>malvids</taxon>
        <taxon>Myrtales</taxon>
        <taxon>Lythraceae</taxon>
        <taxon>Punica</taxon>
    </lineage>
</organism>
<dbReference type="Gene3D" id="1.10.630.10">
    <property type="entry name" value="Cytochrome P450"/>
    <property type="match status" value="1"/>
</dbReference>
<comment type="similarity">
    <text evidence="1 2">Belongs to the cytochrome P450 family.</text>
</comment>
<dbReference type="Proteomes" id="UP000233551">
    <property type="component" value="Unassembled WGS sequence"/>
</dbReference>
<keyword evidence="2" id="KW-0408">Iron</keyword>
<dbReference type="GO" id="GO:0020037">
    <property type="term" value="F:heme binding"/>
    <property type="evidence" value="ECO:0007669"/>
    <property type="project" value="InterPro"/>
</dbReference>
<keyword evidence="2" id="KW-0560">Oxidoreductase</keyword>